<dbReference type="InterPro" id="IPR036634">
    <property type="entry name" value="PRD_sf"/>
</dbReference>
<name>A0A941DUI7_9BACI</name>
<reference evidence="3" key="1">
    <citation type="submission" date="2021-04" db="EMBL/GenBank/DDBJ databases">
        <title>Isolation and polyphasic classification of algal microorganism.</title>
        <authorList>
            <person name="Wang S."/>
        </authorList>
    </citation>
    <scope>NUCLEOTIDE SEQUENCE</scope>
    <source>
        <strain evidence="3">720a</strain>
    </source>
</reference>
<feature type="domain" description="PRD" evidence="2">
    <location>
        <begin position="68"/>
        <end position="173"/>
    </location>
</feature>
<dbReference type="InterPro" id="IPR011608">
    <property type="entry name" value="PRD"/>
</dbReference>
<evidence type="ECO:0000256" key="1">
    <source>
        <dbReference type="ARBA" id="ARBA00022737"/>
    </source>
</evidence>
<dbReference type="PROSITE" id="PS51372">
    <property type="entry name" value="PRD_2"/>
    <property type="match status" value="2"/>
</dbReference>
<dbReference type="AlphaFoldDB" id="A0A941DUI7"/>
<dbReference type="GO" id="GO:0006355">
    <property type="term" value="P:regulation of DNA-templated transcription"/>
    <property type="evidence" value="ECO:0007669"/>
    <property type="project" value="InterPro"/>
</dbReference>
<evidence type="ECO:0000259" key="2">
    <source>
        <dbReference type="PROSITE" id="PS51372"/>
    </source>
</evidence>
<feature type="domain" description="PRD" evidence="2">
    <location>
        <begin position="174"/>
        <end position="280"/>
    </location>
</feature>
<gene>
    <name evidence="3" type="ORF">KCX74_07980</name>
</gene>
<proteinExistence type="predicted"/>
<dbReference type="EMBL" id="JAGSOT010000019">
    <property type="protein sequence ID" value="MBR7795981.1"/>
    <property type="molecule type" value="Genomic_DNA"/>
</dbReference>
<organism evidence="3 4">
    <name type="scientific">Virgibacillus salarius</name>
    <dbReference type="NCBI Taxonomy" id="447199"/>
    <lineage>
        <taxon>Bacteria</taxon>
        <taxon>Bacillati</taxon>
        <taxon>Bacillota</taxon>
        <taxon>Bacilli</taxon>
        <taxon>Bacillales</taxon>
        <taxon>Bacillaceae</taxon>
        <taxon>Virgibacillus</taxon>
    </lineage>
</organism>
<dbReference type="Gene3D" id="1.10.1790.10">
    <property type="entry name" value="PRD domain"/>
    <property type="match status" value="1"/>
</dbReference>
<dbReference type="Gene3D" id="1.20.58.1950">
    <property type="match status" value="1"/>
</dbReference>
<dbReference type="GO" id="GO:0003723">
    <property type="term" value="F:RNA binding"/>
    <property type="evidence" value="ECO:0007669"/>
    <property type="project" value="InterPro"/>
</dbReference>
<dbReference type="PANTHER" id="PTHR30185:SF16">
    <property type="entry name" value="PROTEIN GLCT"/>
    <property type="match status" value="1"/>
</dbReference>
<dbReference type="Gene3D" id="1.20.890.100">
    <property type="match status" value="1"/>
</dbReference>
<dbReference type="Pfam" id="PF00874">
    <property type="entry name" value="PRD"/>
    <property type="match status" value="2"/>
</dbReference>
<dbReference type="InterPro" id="IPR036650">
    <property type="entry name" value="CAT_RNA-bd_dom_sf"/>
</dbReference>
<dbReference type="SMART" id="SM01061">
    <property type="entry name" value="CAT_RBD"/>
    <property type="match status" value="1"/>
</dbReference>
<evidence type="ECO:0000313" key="4">
    <source>
        <dbReference type="Proteomes" id="UP000675284"/>
    </source>
</evidence>
<dbReference type="PANTHER" id="PTHR30185">
    <property type="entry name" value="CRYPTIC BETA-GLUCOSIDE BGL OPERON ANTITERMINATOR"/>
    <property type="match status" value="1"/>
</dbReference>
<keyword evidence="4" id="KW-1185">Reference proteome</keyword>
<accession>A0A941DUI7</accession>
<dbReference type="NCBIfam" id="NF047357">
    <property type="entry name" value="antiterm_GlcT"/>
    <property type="match status" value="1"/>
</dbReference>
<keyword evidence="1" id="KW-0677">Repeat</keyword>
<dbReference type="InterPro" id="IPR050661">
    <property type="entry name" value="BglG_antiterminators"/>
</dbReference>
<protein>
    <submittedName>
        <fullName evidence="3">PRD domain-containing protein</fullName>
    </submittedName>
</protein>
<dbReference type="Proteomes" id="UP000675284">
    <property type="component" value="Unassembled WGS sequence"/>
</dbReference>
<dbReference type="SUPFAM" id="SSF50151">
    <property type="entry name" value="SacY-like RNA-binding domain"/>
    <property type="match status" value="1"/>
</dbReference>
<comment type="caution">
    <text evidence="3">The sequence shown here is derived from an EMBL/GenBank/DDBJ whole genome shotgun (WGS) entry which is preliminary data.</text>
</comment>
<sequence length="280" mass="32637">MNTFTVKKVLNNNVLIALDQRQSEVVLIGNGIGFHHKKKQKIDAKAVEKLFVLRNEKEQEQYKKLLPNIDENLLQSIIQAIGMIRNRANEMLNEAVHVALTDHILFAVNRLKKGLEIKNPFLSETKVLYPFEYEIASEIVEFINHRLQINLPAGEIGFIALHVHSAISDKNLSEVNKYSQLVTQLIDMIEDQLKITIDREGIEYIRLVRHIRYTIERVLKGEAIEEPEKIASLLKKEYPTCYNLAWKLVKIMQQTMKKPVYEAEAVYLTMHLQRLYQKYE</sequence>
<evidence type="ECO:0000313" key="3">
    <source>
        <dbReference type="EMBL" id="MBR7795981.1"/>
    </source>
</evidence>
<dbReference type="SUPFAM" id="SSF63520">
    <property type="entry name" value="PTS-regulatory domain, PRD"/>
    <property type="match status" value="2"/>
</dbReference>
<dbReference type="Gene3D" id="2.30.24.10">
    <property type="entry name" value="CAT RNA-binding domain"/>
    <property type="match status" value="1"/>
</dbReference>
<dbReference type="InterPro" id="IPR004341">
    <property type="entry name" value="CAT_RNA-bd_dom"/>
</dbReference>
<dbReference type="RefSeq" id="WP_026679752.1">
    <property type="nucleotide sequence ID" value="NZ_BAAACY010000020.1"/>
</dbReference>
<dbReference type="Pfam" id="PF03123">
    <property type="entry name" value="CAT_RBD"/>
    <property type="match status" value="1"/>
</dbReference>